<feature type="compositionally biased region" description="Low complexity" evidence="4">
    <location>
        <begin position="433"/>
        <end position="444"/>
    </location>
</feature>
<evidence type="ECO:0000313" key="6">
    <source>
        <dbReference type="Proteomes" id="UP000695022"/>
    </source>
</evidence>
<feature type="domain" description="MHD" evidence="5">
    <location>
        <begin position="468"/>
        <end position="739"/>
    </location>
</feature>
<dbReference type="Pfam" id="PF10291">
    <property type="entry name" value="muHD"/>
    <property type="match status" value="1"/>
</dbReference>
<evidence type="ECO:0000256" key="4">
    <source>
        <dbReference type="SAM" id="MobiDB-lite"/>
    </source>
</evidence>
<dbReference type="SUPFAM" id="SSF103657">
    <property type="entry name" value="BAR/IMD domain-like"/>
    <property type="match status" value="1"/>
</dbReference>
<evidence type="ECO:0000259" key="5">
    <source>
        <dbReference type="PROSITE" id="PS51072"/>
    </source>
</evidence>
<keyword evidence="3" id="KW-0168">Coated pit</keyword>
<dbReference type="InterPro" id="IPR018808">
    <property type="entry name" value="Muniscin_C"/>
</dbReference>
<dbReference type="InterPro" id="IPR028565">
    <property type="entry name" value="MHD"/>
</dbReference>
<keyword evidence="2" id="KW-0254">Endocytosis</keyword>
<feature type="compositionally biased region" description="Basic residues" evidence="4">
    <location>
        <begin position="161"/>
        <end position="172"/>
    </location>
</feature>
<sequence>MLVSCENFQEVEIEHLRKMKSFIETYAKSAESNHTLIQQVHVEFKQQADEQTVEKLVDQFILVKSTGIEKPGPIEFEEVDLSNLPPAPSPDQQEKINVANDNKAKEKGLQRRREINNIHETAAFGRNLWQLNTSMSSNGQTPAKPMARGVLRKSKSWFLSRTKREKKKKKKKEAAAAAQAHVETVEKKEEDCCVNDASSERNSITSKDSKESSKTPEVDEEGFTIRPENINTSRERRVPYDSSGTSDSDSDDDEQKKFTVNIRPLGHSHPIAASVDELRATVERMSLSPVTVASPHERKKVMIVEATMKRSQSLSDPFSSKPSSDLLELEFQGAPPNSAASTPTGAYSGVKSPPLNAPSSGHSTPVTGIDHQVDQEVASFPPPVPKAVSGSSIAIPRPPSRSRERPRTTTPGMQQHGRGRMSPAQPVMARADSVSSVGSVGSESFKTTSAPVSCSRGPSPLALGMADTVPLAVAFTETIHAYFKGVDETKCKVKIQGYMLVSFPAGIVQVLANNPNLTPLSFRLRESSRIEGIVLNRQLVSVDAEKSAEEGPVYAFDMATLRDHLKRQAESSPSASFFNVDIMKYQVKAESGAGSCPLHLRSHWRCDDDTTSLRVDYRYHQAGAHGCTLTQIACVVTVDGGVTSLQAIPQAAWASDTQRVTWKLATLNQHSESSSGASGGGALRAKFALNNGPSTPSTLAAQFVAEGRTLSGADAELVGPGYRLSLVKRRYAAGKYYCDADVEAKYS</sequence>
<dbReference type="GeneID" id="106805349"/>
<dbReference type="InterPro" id="IPR027267">
    <property type="entry name" value="AH/BAR_dom_sf"/>
</dbReference>
<dbReference type="PANTHER" id="PTHR23065">
    <property type="entry name" value="PROLINE-SERINE-THREONINE PHOSPHATASE INTERACTING PROTEIN 1"/>
    <property type="match status" value="1"/>
</dbReference>
<feature type="compositionally biased region" description="Polar residues" evidence="4">
    <location>
        <begin position="196"/>
        <end position="206"/>
    </location>
</feature>
<evidence type="ECO:0000256" key="1">
    <source>
        <dbReference type="ARBA" id="ARBA00004283"/>
    </source>
</evidence>
<comment type="subcellular location">
    <subcellularLocation>
        <location evidence="1">Membrane</location>
        <location evidence="1">Clathrin-coated pit</location>
        <topology evidence="1">Peripheral membrane protein</topology>
        <orientation evidence="1">Cytoplasmic side</orientation>
    </subcellularLocation>
</comment>
<accession>A0ABM1DR17</accession>
<proteinExistence type="predicted"/>
<feature type="region of interest" description="Disordered" evidence="4">
    <location>
        <begin position="333"/>
        <end position="368"/>
    </location>
</feature>
<feature type="region of interest" description="Disordered" evidence="4">
    <location>
        <begin position="161"/>
        <end position="255"/>
    </location>
</feature>
<evidence type="ECO:0000256" key="3">
    <source>
        <dbReference type="ARBA" id="ARBA00023176"/>
    </source>
</evidence>
<evidence type="ECO:0000256" key="2">
    <source>
        <dbReference type="ARBA" id="ARBA00022583"/>
    </source>
</evidence>
<feature type="compositionally biased region" description="Polar residues" evidence="4">
    <location>
        <begin position="357"/>
        <end position="366"/>
    </location>
</feature>
<dbReference type="PANTHER" id="PTHR23065:SF15">
    <property type="entry name" value="AT02057P"/>
    <property type="match status" value="1"/>
</dbReference>
<keyword evidence="3" id="KW-0472">Membrane</keyword>
<dbReference type="RefSeq" id="XP_014662388.1">
    <property type="nucleotide sequence ID" value="XM_014806902.1"/>
</dbReference>
<dbReference type="Gene3D" id="1.20.1270.60">
    <property type="entry name" value="Arfaptin homology (AH) domain/BAR domain"/>
    <property type="match status" value="1"/>
</dbReference>
<dbReference type="Proteomes" id="UP000695022">
    <property type="component" value="Unplaced"/>
</dbReference>
<name>A0ABM1DR17_PRICU</name>
<feature type="region of interest" description="Disordered" evidence="4">
    <location>
        <begin position="381"/>
        <end position="453"/>
    </location>
</feature>
<gene>
    <name evidence="7" type="primary">LOC106805349</name>
</gene>
<protein>
    <submittedName>
        <fullName evidence="7">F-BAR domain only protein 1-like isoform X1</fullName>
    </submittedName>
</protein>
<feature type="compositionally biased region" description="Basic and acidic residues" evidence="4">
    <location>
        <begin position="207"/>
        <end position="217"/>
    </location>
</feature>
<keyword evidence="6" id="KW-1185">Reference proteome</keyword>
<reference evidence="7" key="1">
    <citation type="submission" date="2025-08" db="UniProtKB">
        <authorList>
            <consortium name="RefSeq"/>
        </authorList>
    </citation>
    <scope>IDENTIFICATION</scope>
</reference>
<organism evidence="6 7">
    <name type="scientific">Priapulus caudatus</name>
    <name type="common">Priapulid worm</name>
    <dbReference type="NCBI Taxonomy" id="37621"/>
    <lineage>
        <taxon>Eukaryota</taxon>
        <taxon>Metazoa</taxon>
        <taxon>Ecdysozoa</taxon>
        <taxon>Scalidophora</taxon>
        <taxon>Priapulida</taxon>
        <taxon>Priapulimorpha</taxon>
        <taxon>Priapulimorphida</taxon>
        <taxon>Priapulidae</taxon>
        <taxon>Priapulus</taxon>
    </lineage>
</organism>
<evidence type="ECO:0000313" key="7">
    <source>
        <dbReference type="RefSeq" id="XP_014662388.1"/>
    </source>
</evidence>
<dbReference type="PROSITE" id="PS51072">
    <property type="entry name" value="MHD"/>
    <property type="match status" value="1"/>
</dbReference>